<dbReference type="Proteomes" id="UP000308600">
    <property type="component" value="Unassembled WGS sequence"/>
</dbReference>
<organism evidence="1 2">
    <name type="scientific">Pluteus cervinus</name>
    <dbReference type="NCBI Taxonomy" id="181527"/>
    <lineage>
        <taxon>Eukaryota</taxon>
        <taxon>Fungi</taxon>
        <taxon>Dikarya</taxon>
        <taxon>Basidiomycota</taxon>
        <taxon>Agaricomycotina</taxon>
        <taxon>Agaricomycetes</taxon>
        <taxon>Agaricomycetidae</taxon>
        <taxon>Agaricales</taxon>
        <taxon>Pluteineae</taxon>
        <taxon>Pluteaceae</taxon>
        <taxon>Pluteus</taxon>
    </lineage>
</organism>
<accession>A0ACD3A5B7</accession>
<reference evidence="1 2" key="1">
    <citation type="journal article" date="2019" name="Nat. Ecol. Evol.">
        <title>Megaphylogeny resolves global patterns of mushroom evolution.</title>
        <authorList>
            <person name="Varga T."/>
            <person name="Krizsan K."/>
            <person name="Foldi C."/>
            <person name="Dima B."/>
            <person name="Sanchez-Garcia M."/>
            <person name="Sanchez-Ramirez S."/>
            <person name="Szollosi G.J."/>
            <person name="Szarkandi J.G."/>
            <person name="Papp V."/>
            <person name="Albert L."/>
            <person name="Andreopoulos W."/>
            <person name="Angelini C."/>
            <person name="Antonin V."/>
            <person name="Barry K.W."/>
            <person name="Bougher N.L."/>
            <person name="Buchanan P."/>
            <person name="Buyck B."/>
            <person name="Bense V."/>
            <person name="Catcheside P."/>
            <person name="Chovatia M."/>
            <person name="Cooper J."/>
            <person name="Damon W."/>
            <person name="Desjardin D."/>
            <person name="Finy P."/>
            <person name="Geml J."/>
            <person name="Haridas S."/>
            <person name="Hughes K."/>
            <person name="Justo A."/>
            <person name="Karasinski D."/>
            <person name="Kautmanova I."/>
            <person name="Kiss B."/>
            <person name="Kocsube S."/>
            <person name="Kotiranta H."/>
            <person name="LaButti K.M."/>
            <person name="Lechner B.E."/>
            <person name="Liimatainen K."/>
            <person name="Lipzen A."/>
            <person name="Lukacs Z."/>
            <person name="Mihaltcheva S."/>
            <person name="Morgado L.N."/>
            <person name="Niskanen T."/>
            <person name="Noordeloos M.E."/>
            <person name="Ohm R.A."/>
            <person name="Ortiz-Santana B."/>
            <person name="Ovrebo C."/>
            <person name="Racz N."/>
            <person name="Riley R."/>
            <person name="Savchenko A."/>
            <person name="Shiryaev A."/>
            <person name="Soop K."/>
            <person name="Spirin V."/>
            <person name="Szebenyi C."/>
            <person name="Tomsovsky M."/>
            <person name="Tulloss R.E."/>
            <person name="Uehling J."/>
            <person name="Grigoriev I.V."/>
            <person name="Vagvolgyi C."/>
            <person name="Papp T."/>
            <person name="Martin F.M."/>
            <person name="Miettinen O."/>
            <person name="Hibbett D.S."/>
            <person name="Nagy L.G."/>
        </authorList>
    </citation>
    <scope>NUCLEOTIDE SEQUENCE [LARGE SCALE GENOMIC DNA]</scope>
    <source>
        <strain evidence="1 2">NL-1719</strain>
    </source>
</reference>
<evidence type="ECO:0000313" key="2">
    <source>
        <dbReference type="Proteomes" id="UP000308600"/>
    </source>
</evidence>
<keyword evidence="2" id="KW-1185">Reference proteome</keyword>
<proteinExistence type="predicted"/>
<evidence type="ECO:0000313" key="1">
    <source>
        <dbReference type="EMBL" id="TFK60885.1"/>
    </source>
</evidence>
<gene>
    <name evidence="1" type="ORF">BDN72DRAFT_904604</name>
</gene>
<protein>
    <submittedName>
        <fullName evidence="1">Uncharacterized protein</fullName>
    </submittedName>
</protein>
<name>A0ACD3A5B7_9AGAR</name>
<dbReference type="EMBL" id="ML208721">
    <property type="protein sequence ID" value="TFK60885.1"/>
    <property type="molecule type" value="Genomic_DNA"/>
</dbReference>
<sequence>MSLLAQVYSYLPSLSTDGITTEEVRNKVDQEISQLQDRVILFKTFRNSLAPVSRLPTEILSKVFTCVQDGLDPSDQDDYHDALFFITWVCREWRYTALATPQIWTIIADTISESPLDIQQIEAFIQRSKKYPLSVTLSDPSDDGLITCLTQMPRIWKLELLDAGNLLHRRENRKQIQAALSRTAPQLSFLALEVISFPKFRLFSGNHPKLESIRLESCTLAFPTATSRSLLCGTTITCLHFINHRPLIGAPSFSKVLISLPNLEELLLDYSLSDHKIARVYPTVTLPNLQTIRVTDDYARAIGFLGVLNIPCASVSVFLDRRTDWQAFSFDFLDYLDSRARTFAVHTLDIRPELSTTFIVNFAGNESRHRHTLRLETTHVVVSKILNMMDVSQVTNVSLAGLSVERLDWFLDALKVVEVLSVTGNADDLDSIVGRLPLGEDEQTDIGAFPKLKQLDLSELDDGLYGTLIKTLTSRRDKGFGLVKLSVAGREHRS</sequence>